<reference evidence="2" key="1">
    <citation type="submission" date="2021-02" db="EMBL/GenBank/DDBJ databases">
        <title>Rhodobacter shimadae sp. nov., an aerobic anoxygenic phototrophic bacterium isolated from a hot spring.</title>
        <authorList>
            <person name="Muramatsu S."/>
            <person name="Haruta S."/>
            <person name="Hirose S."/>
            <person name="Hanada S."/>
        </authorList>
    </citation>
    <scope>NUCLEOTIDE SEQUENCE</scope>
    <source>
        <strain evidence="2">N10</strain>
    </source>
</reference>
<dbReference type="CDD" id="cd04186">
    <property type="entry name" value="GT_2_like_c"/>
    <property type="match status" value="1"/>
</dbReference>
<dbReference type="InterPro" id="IPR029044">
    <property type="entry name" value="Nucleotide-diphossugar_trans"/>
</dbReference>
<sequence>MPFRSECRFIAPGVLRGYVEMVDEPTRHWHVGLFVDNELQGTCLSDLPLTLTEEGNGASAFEFNLVTERLADAEELCVKVLNTGHVIARFAPSDLLSWREGANAGPVGFVRHAQGLVISGVIENAVTELPAYEIVALEGDRVVGRTRLFRWQHVGAGDSAVGRAAAFDLFLEPDLADGRVHLLHVETSTGLSLSGSPLEIIVWPNRLREELLTKAAGGLREARRRRADLMLDRLLGSSMPVSAYASAYPELGRPVLPGAPDGSIGSDGAWRRVGTTGWVICHHHIVQPLPEFGARLEAALETASERPRLIGGDLAVRLPDEQIHPLLFPAFDLERLMEQGHSTLCFAVPAEAVEGTAALSLAELMLGWLAAEGQPLRRTAILHVPHPAGLLSEDDLVASCAARGEALAAALRGCTMLPAGTTVAAVEPPGPRAPRFPSIRLGRPVRERSVSIVVPTRNRGEMLNNAVKGLIESNPGFELDIVVVDNGSTEPGTLAVLDALEQSGVRILEFGEGFNYALINNLAVEHVRHEQICFMNNDVAFPEPGVLVELCSRLAAPDVGAAGPLMTRASDIVQHGGVVLGPWHGAVHAFEDRMLGDPGYGEMLRVAGETSAVTGAFLLTRRSLFEKLGGFDELAFPVNFNDVDYCLRLWEAGHRVVFSPHVRIYHFESVSRGREAATPAALRMQRELACLRARWREALLDDPQYHPMWGVDCLPYRALSMTHRAPAARHAGARPSASLPGWL</sequence>
<dbReference type="KEGG" id="nsm:JO391_00395"/>
<dbReference type="Gene3D" id="3.90.550.10">
    <property type="entry name" value="Spore Coat Polysaccharide Biosynthesis Protein SpsA, Chain A"/>
    <property type="match status" value="1"/>
</dbReference>
<dbReference type="InterPro" id="IPR001173">
    <property type="entry name" value="Glyco_trans_2-like"/>
</dbReference>
<evidence type="ECO:0000313" key="3">
    <source>
        <dbReference type="Proteomes" id="UP000826300"/>
    </source>
</evidence>
<evidence type="ECO:0000313" key="2">
    <source>
        <dbReference type="EMBL" id="QYZ70040.1"/>
    </source>
</evidence>
<dbReference type="EMBL" id="CP069370">
    <property type="protein sequence ID" value="QYZ70040.1"/>
    <property type="molecule type" value="Genomic_DNA"/>
</dbReference>
<dbReference type="Proteomes" id="UP000826300">
    <property type="component" value="Chromosome"/>
</dbReference>
<dbReference type="SUPFAM" id="SSF53448">
    <property type="entry name" value="Nucleotide-diphospho-sugar transferases"/>
    <property type="match status" value="1"/>
</dbReference>
<accession>A0A8G0ZV82</accession>
<proteinExistence type="predicted"/>
<keyword evidence="3" id="KW-1185">Reference proteome</keyword>
<protein>
    <submittedName>
        <fullName evidence="2">Glycosyltransferase family 2 protein</fullName>
    </submittedName>
</protein>
<evidence type="ECO:0000259" key="1">
    <source>
        <dbReference type="Pfam" id="PF00535"/>
    </source>
</evidence>
<feature type="domain" description="Glycosyltransferase 2-like" evidence="1">
    <location>
        <begin position="451"/>
        <end position="628"/>
    </location>
</feature>
<dbReference type="PANTHER" id="PTHR43179:SF7">
    <property type="entry name" value="RHAMNOSYLTRANSFERASE WBBL"/>
    <property type="match status" value="1"/>
</dbReference>
<dbReference type="RefSeq" id="WP_220662257.1">
    <property type="nucleotide sequence ID" value="NZ_CP069370.1"/>
</dbReference>
<dbReference type="Pfam" id="PF00535">
    <property type="entry name" value="Glycos_transf_2"/>
    <property type="match status" value="1"/>
</dbReference>
<dbReference type="PANTHER" id="PTHR43179">
    <property type="entry name" value="RHAMNOSYLTRANSFERASE WBBL"/>
    <property type="match status" value="1"/>
</dbReference>
<name>A0A8G0ZV82_9RHOB</name>
<organism evidence="2 3">
    <name type="scientific">Neotabrizicola shimadae</name>
    <dbReference type="NCBI Taxonomy" id="2807096"/>
    <lineage>
        <taxon>Bacteria</taxon>
        <taxon>Pseudomonadati</taxon>
        <taxon>Pseudomonadota</taxon>
        <taxon>Alphaproteobacteria</taxon>
        <taxon>Rhodobacterales</taxon>
        <taxon>Paracoccaceae</taxon>
        <taxon>Neotabrizicola</taxon>
    </lineage>
</organism>
<gene>
    <name evidence="2" type="ORF">JO391_00395</name>
</gene>
<dbReference type="AlphaFoldDB" id="A0A8G0ZV82"/>